<feature type="domain" description="Chemokine interleukin-8-like" evidence="5">
    <location>
        <begin position="39"/>
        <end position="97"/>
    </location>
</feature>
<dbReference type="Ensembl" id="ENSPCET00000023439.1">
    <property type="protein sequence ID" value="ENSPCEP00000022681.1"/>
    <property type="gene ID" value="ENSPCEG00000017295.1"/>
</dbReference>
<dbReference type="FunFam" id="2.40.50.40:FF:000002">
    <property type="entry name" value="C-C motif chemokine"/>
    <property type="match status" value="1"/>
</dbReference>
<accession>A0A8C8SPJ0</accession>
<evidence type="ECO:0000313" key="6">
    <source>
        <dbReference type="Ensembl" id="ENSPCEP00000022681.1"/>
    </source>
</evidence>
<dbReference type="InterPro" id="IPR039809">
    <property type="entry name" value="Chemokine_b/g/d"/>
</dbReference>
<evidence type="ECO:0000256" key="3">
    <source>
        <dbReference type="ARBA" id="ARBA00023157"/>
    </source>
</evidence>
<keyword evidence="4" id="KW-0964">Secreted</keyword>
<feature type="signal peptide" evidence="4">
    <location>
        <begin position="1"/>
        <end position="33"/>
    </location>
</feature>
<protein>
    <recommendedName>
        <fullName evidence="4">C-C motif chemokine</fullName>
    </recommendedName>
</protein>
<keyword evidence="2 4" id="KW-0202">Cytokine</keyword>
<organism evidence="6 7">
    <name type="scientific">Pelusios castaneus</name>
    <name type="common">West African mud turtle</name>
    <dbReference type="NCBI Taxonomy" id="367368"/>
    <lineage>
        <taxon>Eukaryota</taxon>
        <taxon>Metazoa</taxon>
        <taxon>Chordata</taxon>
        <taxon>Craniata</taxon>
        <taxon>Vertebrata</taxon>
        <taxon>Euteleostomi</taxon>
        <taxon>Archelosauria</taxon>
        <taxon>Testudinata</taxon>
        <taxon>Testudines</taxon>
        <taxon>Pleurodira</taxon>
        <taxon>Pelomedusidae</taxon>
        <taxon>Pelusios</taxon>
    </lineage>
</organism>
<dbReference type="PANTHER" id="PTHR12015">
    <property type="entry name" value="SMALL INDUCIBLE CYTOKINE A"/>
    <property type="match status" value="1"/>
</dbReference>
<keyword evidence="4" id="KW-0145">Chemotaxis</keyword>
<dbReference type="Pfam" id="PF00048">
    <property type="entry name" value="IL8"/>
    <property type="match status" value="1"/>
</dbReference>
<keyword evidence="3" id="KW-1015">Disulfide bond</keyword>
<dbReference type="GO" id="GO:0006955">
    <property type="term" value="P:immune response"/>
    <property type="evidence" value="ECO:0007669"/>
    <property type="project" value="InterPro"/>
</dbReference>
<feature type="chain" id="PRO_5034748918" description="C-C motif chemokine" evidence="4">
    <location>
        <begin position="34"/>
        <end position="111"/>
    </location>
</feature>
<dbReference type="GO" id="GO:0005615">
    <property type="term" value="C:extracellular space"/>
    <property type="evidence" value="ECO:0007669"/>
    <property type="project" value="UniProtKB-KW"/>
</dbReference>
<comment type="similarity">
    <text evidence="1 4">Belongs to the intercrine beta (chemokine CC) family.</text>
</comment>
<evidence type="ECO:0000256" key="2">
    <source>
        <dbReference type="ARBA" id="ARBA00022514"/>
    </source>
</evidence>
<evidence type="ECO:0000313" key="7">
    <source>
        <dbReference type="Proteomes" id="UP000694393"/>
    </source>
</evidence>
<dbReference type="InterPro" id="IPR036048">
    <property type="entry name" value="Interleukin_8-like_sf"/>
</dbReference>
<evidence type="ECO:0000259" key="5">
    <source>
        <dbReference type="SMART" id="SM00199"/>
    </source>
</evidence>
<dbReference type="Gene3D" id="2.40.50.40">
    <property type="match status" value="1"/>
</dbReference>
<keyword evidence="4" id="KW-0732">Signal</keyword>
<dbReference type="Proteomes" id="UP000694393">
    <property type="component" value="Unplaced"/>
</dbReference>
<dbReference type="InterPro" id="IPR000827">
    <property type="entry name" value="Chemokine_CC_CS"/>
</dbReference>
<name>A0A8C8SPJ0_9SAUR</name>
<reference evidence="6" key="1">
    <citation type="submission" date="2025-08" db="UniProtKB">
        <authorList>
            <consortium name="Ensembl"/>
        </authorList>
    </citation>
    <scope>IDENTIFICATION</scope>
</reference>
<dbReference type="AlphaFoldDB" id="A0A8C8SPJ0"/>
<dbReference type="CDD" id="cd00272">
    <property type="entry name" value="Chemokine_CC"/>
    <property type="match status" value="1"/>
</dbReference>
<evidence type="ECO:0000256" key="1">
    <source>
        <dbReference type="ARBA" id="ARBA00010868"/>
    </source>
</evidence>
<sequence length="111" mass="12333">HQTKTHSEVTMISLRTALLATFVLVASYQHATGRPSCSPVECCYDYVTGPIQVSKVVDFYTTPSECHLPAVVFKTQAERLVCADPSKPWVKRAVKILKGKRNQTTDSGNHR</sequence>
<keyword evidence="7" id="KW-1185">Reference proteome</keyword>
<dbReference type="SMART" id="SM00199">
    <property type="entry name" value="SCY"/>
    <property type="match status" value="1"/>
</dbReference>
<comment type="subcellular location">
    <subcellularLocation>
        <location evidence="4">Secreted</location>
    </subcellularLocation>
</comment>
<dbReference type="PROSITE" id="PS00472">
    <property type="entry name" value="SMALL_CYTOKINES_CC"/>
    <property type="match status" value="1"/>
</dbReference>
<evidence type="ECO:0000256" key="4">
    <source>
        <dbReference type="RuleBase" id="RU361150"/>
    </source>
</evidence>
<dbReference type="InterPro" id="IPR001811">
    <property type="entry name" value="Chemokine_IL8-like_dom"/>
</dbReference>
<dbReference type="GO" id="GO:0008009">
    <property type="term" value="F:chemokine activity"/>
    <property type="evidence" value="ECO:0007669"/>
    <property type="project" value="InterPro"/>
</dbReference>
<dbReference type="SUPFAM" id="SSF54117">
    <property type="entry name" value="Interleukin 8-like chemokines"/>
    <property type="match status" value="1"/>
</dbReference>
<proteinExistence type="inferred from homology"/>
<reference evidence="6" key="2">
    <citation type="submission" date="2025-09" db="UniProtKB">
        <authorList>
            <consortium name="Ensembl"/>
        </authorList>
    </citation>
    <scope>IDENTIFICATION</scope>
</reference>